<dbReference type="Gene3D" id="3.40.50.300">
    <property type="entry name" value="P-loop containing nucleotide triphosphate hydrolases"/>
    <property type="match status" value="1"/>
</dbReference>
<dbReference type="InterPro" id="IPR030547">
    <property type="entry name" value="XRCC2"/>
</dbReference>
<organism evidence="1">
    <name type="scientific">Brachionus manjavacas</name>
    <dbReference type="NCBI Taxonomy" id="667381"/>
    <lineage>
        <taxon>Eukaryota</taxon>
        <taxon>Metazoa</taxon>
        <taxon>Spiralia</taxon>
        <taxon>Gnathifera</taxon>
        <taxon>Rotifera</taxon>
        <taxon>Eurotatoria</taxon>
        <taxon>Monogononta</taxon>
        <taxon>Pseudotrocha</taxon>
        <taxon>Ploima</taxon>
        <taxon>Brachionidae</taxon>
        <taxon>Brachionus</taxon>
    </lineage>
</organism>
<dbReference type="SUPFAM" id="SSF52540">
    <property type="entry name" value="P-loop containing nucleoside triphosphate hydrolases"/>
    <property type="match status" value="1"/>
</dbReference>
<feature type="non-terminal residue" evidence="1">
    <location>
        <position position="1"/>
    </location>
</feature>
<dbReference type="GO" id="GO:0005657">
    <property type="term" value="C:replication fork"/>
    <property type="evidence" value="ECO:0007669"/>
    <property type="project" value="InterPro"/>
</dbReference>
<accession>M4SLA2</accession>
<sequence>LDPDLFPAGVNNKEVAEIFGKVGLGKSELLMHFISRCLMPRTWILDLSKLSWDSSPVKNSVCVNLSEYSSHDQVEIPRVILIETESKFSMLRLYTILENRISSCLDKSDLDKEIFQTSQFQNLVKNLLE</sequence>
<name>M4SLA2_9BILA</name>
<feature type="non-terminal residue" evidence="1">
    <location>
        <position position="129"/>
    </location>
</feature>
<dbReference type="AlphaFoldDB" id="M4SLA2"/>
<dbReference type="GO" id="GO:0000724">
    <property type="term" value="P:double-strand break repair via homologous recombination"/>
    <property type="evidence" value="ECO:0007669"/>
    <property type="project" value="InterPro"/>
</dbReference>
<proteinExistence type="predicted"/>
<dbReference type="GO" id="GO:0033063">
    <property type="term" value="C:Rad51B-Rad51C-Rad51D-XRCC2 complex"/>
    <property type="evidence" value="ECO:0007669"/>
    <property type="project" value="InterPro"/>
</dbReference>
<protein>
    <submittedName>
        <fullName evidence="1">Xrcc2</fullName>
    </submittedName>
</protein>
<dbReference type="GO" id="GO:0000400">
    <property type="term" value="F:four-way junction DNA binding"/>
    <property type="evidence" value="ECO:0007669"/>
    <property type="project" value="TreeGrafter"/>
</dbReference>
<dbReference type="GO" id="GO:0005813">
    <property type="term" value="C:centrosome"/>
    <property type="evidence" value="ECO:0007669"/>
    <property type="project" value="TreeGrafter"/>
</dbReference>
<dbReference type="GO" id="GO:0042148">
    <property type="term" value="P:DNA strand invasion"/>
    <property type="evidence" value="ECO:0007669"/>
    <property type="project" value="TreeGrafter"/>
</dbReference>
<dbReference type="EMBL" id="JX156250">
    <property type="protein sequence ID" value="AGH55908.1"/>
    <property type="molecule type" value="Genomic_DNA"/>
</dbReference>
<dbReference type="PANTHER" id="PTHR46644:SF2">
    <property type="entry name" value="DNA REPAIR PROTEIN XRCC2"/>
    <property type="match status" value="1"/>
</dbReference>
<reference evidence="1" key="1">
    <citation type="journal article" date="2013" name="J. Hered.">
        <title>Inventory and phylogenetic analysis of meiotic genes in monogonont rotifers.</title>
        <authorList>
            <person name="Hanson S.J."/>
            <person name="Schurko A.M."/>
            <person name="Hecox-Lea B."/>
            <person name="Mark Welch D.B."/>
            <person name="Stelzer C.P."/>
            <person name="Logsdon J.M.Jr."/>
        </authorList>
    </citation>
    <scope>NUCLEOTIDE SEQUENCE</scope>
</reference>
<evidence type="ECO:0000313" key="1">
    <source>
        <dbReference type="EMBL" id="AGH55908.1"/>
    </source>
</evidence>
<dbReference type="PANTHER" id="PTHR46644">
    <property type="entry name" value="DNA REPAIR PROTEIN XRCC2"/>
    <property type="match status" value="1"/>
</dbReference>
<gene>
    <name evidence="1" type="primary">XRCC2</name>
</gene>
<dbReference type="InterPro" id="IPR027417">
    <property type="entry name" value="P-loop_NTPase"/>
</dbReference>